<organism evidence="5 6">
    <name type="scientific">Caldalkalibacillus uzonensis</name>
    <dbReference type="NCBI Taxonomy" id="353224"/>
    <lineage>
        <taxon>Bacteria</taxon>
        <taxon>Bacillati</taxon>
        <taxon>Bacillota</taxon>
        <taxon>Bacilli</taxon>
        <taxon>Bacillales</taxon>
        <taxon>Bacillaceae</taxon>
        <taxon>Caldalkalibacillus</taxon>
    </lineage>
</organism>
<dbReference type="PANTHER" id="PTHR11527">
    <property type="entry name" value="HEAT-SHOCK PROTEIN 20 FAMILY MEMBER"/>
    <property type="match status" value="1"/>
</dbReference>
<dbReference type="SUPFAM" id="SSF49764">
    <property type="entry name" value="HSP20-like chaperones"/>
    <property type="match status" value="1"/>
</dbReference>
<proteinExistence type="inferred from homology"/>
<dbReference type="InterPro" id="IPR002068">
    <property type="entry name" value="A-crystallin/Hsp20_dom"/>
</dbReference>
<evidence type="ECO:0000259" key="3">
    <source>
        <dbReference type="PROSITE" id="PS01031"/>
    </source>
</evidence>
<comment type="caution">
    <text evidence="5">The sequence shown here is derived from an EMBL/GenBank/DDBJ whole genome shotgun (WGS) entry which is preliminary data.</text>
</comment>
<dbReference type="Pfam" id="PF00011">
    <property type="entry name" value="HSP20"/>
    <property type="match status" value="1"/>
</dbReference>
<dbReference type="CDD" id="cd06464">
    <property type="entry name" value="ACD_sHsps-like"/>
    <property type="match status" value="1"/>
</dbReference>
<gene>
    <name evidence="5" type="ORF">J2S00_001715</name>
</gene>
<evidence type="ECO:0000313" key="6">
    <source>
        <dbReference type="Proteomes" id="UP001232445"/>
    </source>
</evidence>
<keyword evidence="6" id="KW-1185">Reference proteome</keyword>
<evidence type="ECO:0000256" key="2">
    <source>
        <dbReference type="RuleBase" id="RU003616"/>
    </source>
</evidence>
<evidence type="ECO:0000256" key="1">
    <source>
        <dbReference type="PROSITE-ProRule" id="PRU00285"/>
    </source>
</evidence>
<dbReference type="Gene3D" id="2.60.40.790">
    <property type="match status" value="1"/>
</dbReference>
<dbReference type="InterPro" id="IPR008978">
    <property type="entry name" value="HSP20-like_chaperone"/>
</dbReference>
<dbReference type="EMBL" id="JAUSUQ010000005">
    <property type="protein sequence ID" value="MDQ0338929.1"/>
    <property type="molecule type" value="Genomic_DNA"/>
</dbReference>
<protein>
    <submittedName>
        <fullName evidence="5">HSP20 family protein</fullName>
    </submittedName>
</protein>
<dbReference type="PROSITE" id="PS01031">
    <property type="entry name" value="SHSP"/>
    <property type="match status" value="1"/>
</dbReference>
<name>A0ABU0CST6_9BACI</name>
<comment type="similarity">
    <text evidence="1 2">Belongs to the small heat shock protein (HSP20) family.</text>
</comment>
<feature type="domain" description="CS" evidence="4">
    <location>
        <begin position="33"/>
        <end position="138"/>
    </location>
</feature>
<evidence type="ECO:0000313" key="5">
    <source>
        <dbReference type="EMBL" id="MDQ0338929.1"/>
    </source>
</evidence>
<accession>A0ABU0CST6</accession>
<reference evidence="5 6" key="1">
    <citation type="submission" date="2023-07" db="EMBL/GenBank/DDBJ databases">
        <title>Genomic Encyclopedia of Type Strains, Phase IV (KMG-IV): sequencing the most valuable type-strain genomes for metagenomic binning, comparative biology and taxonomic classification.</title>
        <authorList>
            <person name="Goeker M."/>
        </authorList>
    </citation>
    <scope>NUCLEOTIDE SEQUENCE [LARGE SCALE GENOMIC DNA]</scope>
    <source>
        <strain evidence="5 6">DSM 17740</strain>
    </source>
</reference>
<dbReference type="RefSeq" id="WP_307338085.1">
    <property type="nucleotide sequence ID" value="NZ_JAUSUQ010000005.1"/>
</dbReference>
<feature type="domain" description="SHSP" evidence="3">
    <location>
        <begin position="29"/>
        <end position="142"/>
    </location>
</feature>
<dbReference type="InterPro" id="IPR031107">
    <property type="entry name" value="Small_HSP"/>
</dbReference>
<dbReference type="Proteomes" id="UP001232445">
    <property type="component" value="Unassembled WGS sequence"/>
</dbReference>
<dbReference type="InterPro" id="IPR007052">
    <property type="entry name" value="CS_dom"/>
</dbReference>
<evidence type="ECO:0000259" key="4">
    <source>
        <dbReference type="PROSITE" id="PS51203"/>
    </source>
</evidence>
<dbReference type="PROSITE" id="PS51203">
    <property type="entry name" value="CS"/>
    <property type="match status" value="1"/>
</dbReference>
<sequence length="142" mass="16874">MALIPYDPFRRLAHMRRDLDRFFHDLPLFNQELDMPRVDVYETETEVIASCELPGLEKKEDVDIDVRDQMLTISGVINRVKEVKEEHMYRRERFSGRFQRSVPLPAPVSAEGTRATYKQGILEIRMPKQERTNQKRIDVEFH</sequence>